<comment type="caution">
    <text evidence="1">The sequence shown here is derived from an EMBL/GenBank/DDBJ whole genome shotgun (WGS) entry which is preliminary data.</text>
</comment>
<organism evidence="1 2">
    <name type="scientific">candidate division WWE3 bacterium GW2011_GWB1_41_6</name>
    <dbReference type="NCBI Taxonomy" id="1619112"/>
    <lineage>
        <taxon>Bacteria</taxon>
        <taxon>Katanobacteria</taxon>
    </lineage>
</organism>
<accession>A0A0G0WVC1</accession>
<dbReference type="Proteomes" id="UP000034163">
    <property type="component" value="Unassembled WGS sequence"/>
</dbReference>
<name>A0A0G0WVC1_UNCKA</name>
<dbReference type="EMBL" id="LCBS01000028">
    <property type="protein sequence ID" value="KKS16067.1"/>
    <property type="molecule type" value="Genomic_DNA"/>
</dbReference>
<dbReference type="AlphaFoldDB" id="A0A0G0WVC1"/>
<reference evidence="1 2" key="1">
    <citation type="journal article" date="2015" name="Nature">
        <title>rRNA introns, odd ribosomes, and small enigmatic genomes across a large radiation of phyla.</title>
        <authorList>
            <person name="Brown C.T."/>
            <person name="Hug L.A."/>
            <person name="Thomas B.C."/>
            <person name="Sharon I."/>
            <person name="Castelle C.J."/>
            <person name="Singh A."/>
            <person name="Wilkins M.J."/>
            <person name="Williams K.H."/>
            <person name="Banfield J.F."/>
        </authorList>
    </citation>
    <scope>NUCLEOTIDE SEQUENCE [LARGE SCALE GENOMIC DNA]</scope>
</reference>
<protein>
    <submittedName>
        <fullName evidence="1">Uncharacterized protein</fullName>
    </submittedName>
</protein>
<evidence type="ECO:0000313" key="2">
    <source>
        <dbReference type="Proteomes" id="UP000034163"/>
    </source>
</evidence>
<sequence length="266" mass="30883">MRFLSYFHDPDDLFYKILTETPIPAELKGSIVAVTPETTIKIYELVRNLGFRIVEGGPYGYGRIVSLKESIKDSNSEYFFVCDFDKMLHWLRTDPEEFKRILESKPRSDLTVISRSPKALETYPKAWTETEHIASKILEKIIGKYVDLMNGPYILNRKAAEIITANSVETGVGSCAEWCILASQARLNIGVINVDGLTWEDPDRYTSSISKYHNFEEWKDITFDSLYEWRKRVEFLHKQVEVMIRLNEEPVNPKYPDVKNKILEDV</sequence>
<evidence type="ECO:0000313" key="1">
    <source>
        <dbReference type="EMBL" id="KKS16067.1"/>
    </source>
</evidence>
<gene>
    <name evidence="1" type="ORF">UU72_C0028G0004</name>
</gene>
<proteinExistence type="predicted"/>